<protein>
    <submittedName>
        <fullName evidence="1">Uncharacterized protein</fullName>
    </submittedName>
</protein>
<name>A0A0F8WWI9_9ZZZZ</name>
<evidence type="ECO:0000313" key="1">
    <source>
        <dbReference type="EMBL" id="KKK52800.1"/>
    </source>
</evidence>
<reference evidence="1" key="1">
    <citation type="journal article" date="2015" name="Nature">
        <title>Complex archaea that bridge the gap between prokaryotes and eukaryotes.</title>
        <authorList>
            <person name="Spang A."/>
            <person name="Saw J.H."/>
            <person name="Jorgensen S.L."/>
            <person name="Zaremba-Niedzwiedzka K."/>
            <person name="Martijn J."/>
            <person name="Lind A.E."/>
            <person name="van Eijk R."/>
            <person name="Schleper C."/>
            <person name="Guy L."/>
            <person name="Ettema T.J."/>
        </authorList>
    </citation>
    <scope>NUCLEOTIDE SEQUENCE</scope>
</reference>
<dbReference type="EMBL" id="LAZR01066835">
    <property type="protein sequence ID" value="KKK52800.1"/>
    <property type="molecule type" value="Genomic_DNA"/>
</dbReference>
<proteinExistence type="predicted"/>
<organism evidence="1">
    <name type="scientific">marine sediment metagenome</name>
    <dbReference type="NCBI Taxonomy" id="412755"/>
    <lineage>
        <taxon>unclassified sequences</taxon>
        <taxon>metagenomes</taxon>
        <taxon>ecological metagenomes</taxon>
    </lineage>
</organism>
<gene>
    <name evidence="1" type="ORF">LCGC14_3101280</name>
</gene>
<comment type="caution">
    <text evidence="1">The sequence shown here is derived from an EMBL/GenBank/DDBJ whole genome shotgun (WGS) entry which is preliminary data.</text>
</comment>
<sequence>MLNLRLIFIEYALPNADMRGVFLAPKNYNKNLIIVHHRKQVYEDKWDSAGNKKSIALPGVFKWDGHKELDRFMDLICATKKISNGAEGKEITLRLPE</sequence>
<accession>A0A0F8WWI9</accession>
<dbReference type="AlphaFoldDB" id="A0A0F8WWI9"/>